<evidence type="ECO:0000313" key="2">
    <source>
        <dbReference type="EMBL" id="KAK4369572.1"/>
    </source>
</evidence>
<dbReference type="AlphaFoldDB" id="A0AAE1SHJ3"/>
<sequence>MTITRTNSDKLKGPCGGQLQWLITDYVTEAFVTGMSSLLGPVTKCTTGAIEGPSVVNPEKFPLGAAVGSELNSSFPDVDEFLISIEDLITVPAEGTSGAWRGVDTRTSPSLSLQPSIAGDSSSGANNGFESIVGAPQGGFAVDSMQIGSWH</sequence>
<organism evidence="2 3">
    <name type="scientific">Anisodus tanguticus</name>
    <dbReference type="NCBI Taxonomy" id="243964"/>
    <lineage>
        <taxon>Eukaryota</taxon>
        <taxon>Viridiplantae</taxon>
        <taxon>Streptophyta</taxon>
        <taxon>Embryophyta</taxon>
        <taxon>Tracheophyta</taxon>
        <taxon>Spermatophyta</taxon>
        <taxon>Magnoliopsida</taxon>
        <taxon>eudicotyledons</taxon>
        <taxon>Gunneridae</taxon>
        <taxon>Pentapetalae</taxon>
        <taxon>asterids</taxon>
        <taxon>lamiids</taxon>
        <taxon>Solanales</taxon>
        <taxon>Solanaceae</taxon>
        <taxon>Solanoideae</taxon>
        <taxon>Hyoscyameae</taxon>
        <taxon>Anisodus</taxon>
    </lineage>
</organism>
<proteinExistence type="predicted"/>
<evidence type="ECO:0000256" key="1">
    <source>
        <dbReference type="SAM" id="MobiDB-lite"/>
    </source>
</evidence>
<feature type="compositionally biased region" description="Polar residues" evidence="1">
    <location>
        <begin position="105"/>
        <end position="125"/>
    </location>
</feature>
<accession>A0AAE1SHJ3</accession>
<comment type="caution">
    <text evidence="2">The sequence shown here is derived from an EMBL/GenBank/DDBJ whole genome shotgun (WGS) entry which is preliminary data.</text>
</comment>
<gene>
    <name evidence="2" type="ORF">RND71_013364</name>
</gene>
<evidence type="ECO:0000313" key="3">
    <source>
        <dbReference type="Proteomes" id="UP001291623"/>
    </source>
</evidence>
<dbReference type="Proteomes" id="UP001291623">
    <property type="component" value="Unassembled WGS sequence"/>
</dbReference>
<protein>
    <submittedName>
        <fullName evidence="2">Uncharacterized protein</fullName>
    </submittedName>
</protein>
<feature type="region of interest" description="Disordered" evidence="1">
    <location>
        <begin position="100"/>
        <end position="125"/>
    </location>
</feature>
<reference evidence="2" key="1">
    <citation type="submission" date="2023-12" db="EMBL/GenBank/DDBJ databases">
        <title>Genome assembly of Anisodus tanguticus.</title>
        <authorList>
            <person name="Wang Y.-J."/>
        </authorList>
    </citation>
    <scope>NUCLEOTIDE SEQUENCE</scope>
    <source>
        <strain evidence="2">KB-2021</strain>
        <tissue evidence="2">Leaf</tissue>
    </source>
</reference>
<dbReference type="EMBL" id="JAVYJV010000006">
    <property type="protein sequence ID" value="KAK4369572.1"/>
    <property type="molecule type" value="Genomic_DNA"/>
</dbReference>
<name>A0AAE1SHJ3_9SOLA</name>
<keyword evidence="3" id="KW-1185">Reference proteome</keyword>